<accession>A0ABR2SGR6</accession>
<dbReference type="Proteomes" id="UP001396334">
    <property type="component" value="Unassembled WGS sequence"/>
</dbReference>
<sequence length="409" mass="43772">MASSTHCFLLFCFSSLFLCSTSTFPVLGFRTNFALFPVAKDAATLQYVARISHGTPLRPADLVLDLGGSFLWMDCDSGHVSSSSRLIPSCSVNCSRARFHDDLGSKGCVLNTDCFVFPNNGVVGLASVGELVEDTLAVDSVDRLKVGEIPTVDHFLFSCAPTFQLQGLASGAKGMVGLGKASISLPSQLSSSIGHPQKFSLCLSPSNGVVLTGNGDAVFGTKTTRSLTYTPLVIKQNDYFIHVQSIKINGRRVSFRGEAKLEAKLSTVVPYTKMESSIFAMFSKAYVEAAAGLNMTRVATVAPFGLCFSWEGAGNSVPEIELVLQSEMVKWRIQGRNSMVKVSGESKCVGVLDGGPEQSSPIVIGGLQMEDKLLEFDIGSSMLGFSSSLLQKETTCSSPLQDSKLKQFI</sequence>
<dbReference type="Pfam" id="PF14541">
    <property type="entry name" value="TAXi_C"/>
    <property type="match status" value="1"/>
</dbReference>
<dbReference type="SUPFAM" id="SSF50630">
    <property type="entry name" value="Acid proteases"/>
    <property type="match status" value="1"/>
</dbReference>
<dbReference type="PANTHER" id="PTHR47965:SF46">
    <property type="entry name" value="BASIC 7S GLOBULIN-LIKE"/>
    <property type="match status" value="1"/>
</dbReference>
<dbReference type="Pfam" id="PF14543">
    <property type="entry name" value="TAXi_N"/>
    <property type="match status" value="1"/>
</dbReference>
<comment type="caution">
    <text evidence="4">The sequence shown here is derived from an EMBL/GenBank/DDBJ whole genome shotgun (WGS) entry which is preliminary data.</text>
</comment>
<feature type="chain" id="PRO_5045712968" description="Peptidase A1 domain-containing protein" evidence="2">
    <location>
        <begin position="24"/>
        <end position="409"/>
    </location>
</feature>
<comment type="similarity">
    <text evidence="1">Belongs to the peptidase A1 family.</text>
</comment>
<name>A0ABR2SGR6_9ROSI</name>
<dbReference type="Gene3D" id="2.40.70.10">
    <property type="entry name" value="Acid Proteases"/>
    <property type="match status" value="2"/>
</dbReference>
<keyword evidence="5" id="KW-1185">Reference proteome</keyword>
<dbReference type="PANTHER" id="PTHR47965">
    <property type="entry name" value="ASPARTYL PROTEASE-RELATED"/>
    <property type="match status" value="1"/>
</dbReference>
<organism evidence="4 5">
    <name type="scientific">Hibiscus sabdariffa</name>
    <name type="common">roselle</name>
    <dbReference type="NCBI Taxonomy" id="183260"/>
    <lineage>
        <taxon>Eukaryota</taxon>
        <taxon>Viridiplantae</taxon>
        <taxon>Streptophyta</taxon>
        <taxon>Embryophyta</taxon>
        <taxon>Tracheophyta</taxon>
        <taxon>Spermatophyta</taxon>
        <taxon>Magnoliopsida</taxon>
        <taxon>eudicotyledons</taxon>
        <taxon>Gunneridae</taxon>
        <taxon>Pentapetalae</taxon>
        <taxon>rosids</taxon>
        <taxon>malvids</taxon>
        <taxon>Malvales</taxon>
        <taxon>Malvaceae</taxon>
        <taxon>Malvoideae</taxon>
        <taxon>Hibiscus</taxon>
    </lineage>
</organism>
<dbReference type="InterPro" id="IPR032861">
    <property type="entry name" value="TAXi_N"/>
</dbReference>
<evidence type="ECO:0000256" key="1">
    <source>
        <dbReference type="ARBA" id="ARBA00007447"/>
    </source>
</evidence>
<feature type="domain" description="Peptidase A1" evidence="3">
    <location>
        <begin position="47"/>
        <end position="386"/>
    </location>
</feature>
<evidence type="ECO:0000313" key="5">
    <source>
        <dbReference type="Proteomes" id="UP001396334"/>
    </source>
</evidence>
<dbReference type="InterPro" id="IPR021109">
    <property type="entry name" value="Peptidase_aspartic_dom_sf"/>
</dbReference>
<keyword evidence="2" id="KW-0732">Signal</keyword>
<protein>
    <recommendedName>
        <fullName evidence="3">Peptidase A1 domain-containing protein</fullName>
    </recommendedName>
</protein>
<evidence type="ECO:0000259" key="3">
    <source>
        <dbReference type="PROSITE" id="PS51767"/>
    </source>
</evidence>
<reference evidence="4 5" key="1">
    <citation type="journal article" date="2024" name="G3 (Bethesda)">
        <title>Genome assembly of Hibiscus sabdariffa L. provides insights into metabolisms of medicinal natural products.</title>
        <authorList>
            <person name="Kim T."/>
        </authorList>
    </citation>
    <scope>NUCLEOTIDE SEQUENCE [LARGE SCALE GENOMIC DNA]</scope>
    <source>
        <strain evidence="4">TK-2024</strain>
        <tissue evidence="4">Old leaves</tissue>
    </source>
</reference>
<evidence type="ECO:0000256" key="2">
    <source>
        <dbReference type="SAM" id="SignalP"/>
    </source>
</evidence>
<evidence type="ECO:0000313" key="4">
    <source>
        <dbReference type="EMBL" id="KAK9024332.1"/>
    </source>
</evidence>
<dbReference type="EMBL" id="JBBPBN010000015">
    <property type="protein sequence ID" value="KAK9024332.1"/>
    <property type="molecule type" value="Genomic_DNA"/>
</dbReference>
<feature type="signal peptide" evidence="2">
    <location>
        <begin position="1"/>
        <end position="23"/>
    </location>
</feature>
<dbReference type="PROSITE" id="PS51767">
    <property type="entry name" value="PEPTIDASE_A1"/>
    <property type="match status" value="1"/>
</dbReference>
<proteinExistence type="inferred from homology"/>
<dbReference type="InterPro" id="IPR032799">
    <property type="entry name" value="TAXi_C"/>
</dbReference>
<dbReference type="InterPro" id="IPR033121">
    <property type="entry name" value="PEPTIDASE_A1"/>
</dbReference>
<dbReference type="InterPro" id="IPR001461">
    <property type="entry name" value="Aspartic_peptidase_A1"/>
</dbReference>
<gene>
    <name evidence="4" type="ORF">V6N11_004499</name>
</gene>